<gene>
    <name evidence="5" type="primary">ybgF</name>
    <name evidence="1" type="synonym">cpoB</name>
    <name evidence="5" type="ORF">FPL11_06210</name>
</gene>
<feature type="compositionally biased region" description="Low complexity" evidence="3">
    <location>
        <begin position="136"/>
        <end position="147"/>
    </location>
</feature>
<keyword evidence="1" id="KW-0131">Cell cycle</keyword>
<feature type="region of interest" description="Disordered" evidence="3">
    <location>
        <begin position="129"/>
        <end position="178"/>
    </location>
</feature>
<feature type="coiled-coil region" evidence="1">
    <location>
        <begin position="77"/>
        <end position="118"/>
    </location>
</feature>
<dbReference type="Proteomes" id="UP000316688">
    <property type="component" value="Unassembled WGS sequence"/>
</dbReference>
<dbReference type="PROSITE" id="PS50005">
    <property type="entry name" value="TPR"/>
    <property type="match status" value="1"/>
</dbReference>
<dbReference type="GO" id="GO:0070206">
    <property type="term" value="P:protein trimerization"/>
    <property type="evidence" value="ECO:0007669"/>
    <property type="project" value="InterPro"/>
</dbReference>
<comment type="similarity">
    <text evidence="1">Belongs to the CpoB family.</text>
</comment>
<organism evidence="5 6">
    <name type="scientific">Spiribacter aquaticus</name>
    <dbReference type="NCBI Taxonomy" id="1935996"/>
    <lineage>
        <taxon>Bacteria</taxon>
        <taxon>Pseudomonadati</taxon>
        <taxon>Pseudomonadota</taxon>
        <taxon>Gammaproteobacteria</taxon>
        <taxon>Chromatiales</taxon>
        <taxon>Ectothiorhodospiraceae</taxon>
        <taxon>Spiribacter</taxon>
    </lineage>
</organism>
<keyword evidence="6" id="KW-1185">Reference proteome</keyword>
<dbReference type="InterPro" id="IPR019734">
    <property type="entry name" value="TPR_rpt"/>
</dbReference>
<dbReference type="GO" id="GO:0043093">
    <property type="term" value="P:FtsZ-dependent cytokinesis"/>
    <property type="evidence" value="ECO:0007669"/>
    <property type="project" value="UniProtKB-UniRule"/>
</dbReference>
<dbReference type="EMBL" id="VMKP01000002">
    <property type="protein sequence ID" value="TVO65651.1"/>
    <property type="molecule type" value="Genomic_DNA"/>
</dbReference>
<feature type="region of interest" description="Disordered" evidence="3">
    <location>
        <begin position="1"/>
        <end position="31"/>
    </location>
</feature>
<sequence length="298" mass="32408">MNPPGPRTAAPPLSTSADPIPQEVRPMTGTQSRRPILAIAVALSMGTALIVHSPGSGAQTLERRVDRLEDRVSGQAMMRMMNQSEQLQREVTTLRGEIERLQRQIDDIRSQQRELYLDLDGRLQALESAGDEEATPDGPAAGEPAPADAREDPGGEAQADTGASDGGDAETDSADAAAREAYDAAFSELQAGRYDTAADAFSAFLDNHPEADLAANARYWLGESHYVVRDFDRALEAFEAVIDNHPESRKHPDALLKVGYVHLEQGREEAGREALQQVIDEFPDRTAANLAEQRLDQL</sequence>
<feature type="domain" description="YbgF trimerisation" evidence="4">
    <location>
        <begin position="61"/>
        <end position="130"/>
    </location>
</feature>
<dbReference type="SUPFAM" id="SSF48452">
    <property type="entry name" value="TPR-like"/>
    <property type="match status" value="1"/>
</dbReference>
<protein>
    <recommendedName>
        <fullName evidence="1">Cell division coordinator CpoB</fullName>
    </recommendedName>
</protein>
<keyword evidence="1" id="KW-0732">Signal</keyword>
<dbReference type="Gene3D" id="1.20.5.110">
    <property type="match status" value="1"/>
</dbReference>
<dbReference type="Pfam" id="PF13174">
    <property type="entry name" value="TPR_6"/>
    <property type="match status" value="1"/>
</dbReference>
<comment type="subcellular location">
    <subcellularLocation>
        <location evidence="1">Periplasm</location>
    </subcellularLocation>
</comment>
<dbReference type="InterPro" id="IPR014162">
    <property type="entry name" value="CpoB_C"/>
</dbReference>
<keyword evidence="2" id="KW-0802">TPR repeat</keyword>
<evidence type="ECO:0000256" key="2">
    <source>
        <dbReference type="PROSITE-ProRule" id="PRU00339"/>
    </source>
</evidence>
<dbReference type="NCBIfam" id="TIGR02795">
    <property type="entry name" value="tol_pal_ybgF"/>
    <property type="match status" value="1"/>
</dbReference>
<evidence type="ECO:0000259" key="4">
    <source>
        <dbReference type="Pfam" id="PF16331"/>
    </source>
</evidence>
<dbReference type="SMART" id="SM00028">
    <property type="entry name" value="TPR"/>
    <property type="match status" value="2"/>
</dbReference>
<keyword evidence="1" id="KW-0574">Periplasm</keyword>
<comment type="function">
    <text evidence="1">Mediates coordination of peptidoglycan synthesis and outer membrane constriction during cell division.</text>
</comment>
<evidence type="ECO:0000313" key="5">
    <source>
        <dbReference type="EMBL" id="TVO65651.1"/>
    </source>
</evidence>
<evidence type="ECO:0000313" key="6">
    <source>
        <dbReference type="Proteomes" id="UP000316688"/>
    </source>
</evidence>
<accession>A0A557RKG3</accession>
<evidence type="ECO:0000256" key="1">
    <source>
        <dbReference type="HAMAP-Rule" id="MF_02066"/>
    </source>
</evidence>
<dbReference type="InterPro" id="IPR011990">
    <property type="entry name" value="TPR-like_helical_dom_sf"/>
</dbReference>
<dbReference type="InterPro" id="IPR034706">
    <property type="entry name" value="CpoB"/>
</dbReference>
<dbReference type="InterPro" id="IPR032519">
    <property type="entry name" value="YbgF_tri"/>
</dbReference>
<reference evidence="5 6" key="1">
    <citation type="submission" date="2019-07" db="EMBL/GenBank/DDBJ databases">
        <title>Reclasification of Spiribacter aquaticus.</title>
        <authorList>
            <person name="Leon M.J."/>
            <person name="Sanchez-Porro C."/>
            <person name="Ventosa A."/>
        </authorList>
    </citation>
    <scope>NUCLEOTIDE SEQUENCE [LARGE SCALE GENOMIC DNA]</scope>
    <source>
        <strain evidence="5 6">SP30</strain>
    </source>
</reference>
<dbReference type="Pfam" id="PF16331">
    <property type="entry name" value="TolA_bind_tri"/>
    <property type="match status" value="1"/>
</dbReference>
<proteinExistence type="inferred from homology"/>
<dbReference type="Gene3D" id="1.25.40.10">
    <property type="entry name" value="Tetratricopeptide repeat domain"/>
    <property type="match status" value="1"/>
</dbReference>
<feature type="repeat" description="TPR" evidence="2">
    <location>
        <begin position="215"/>
        <end position="248"/>
    </location>
</feature>
<comment type="caution">
    <text evidence="5">The sequence shown here is derived from an EMBL/GenBank/DDBJ whole genome shotgun (WGS) entry which is preliminary data.</text>
</comment>
<name>A0A557RKG3_9GAMM</name>
<keyword evidence="1" id="KW-0132">Cell division</keyword>
<evidence type="ECO:0000256" key="3">
    <source>
        <dbReference type="SAM" id="MobiDB-lite"/>
    </source>
</evidence>
<dbReference type="AlphaFoldDB" id="A0A557RKG3"/>
<dbReference type="Pfam" id="PF13432">
    <property type="entry name" value="TPR_16"/>
    <property type="match status" value="1"/>
</dbReference>
<dbReference type="GO" id="GO:0030288">
    <property type="term" value="C:outer membrane-bounded periplasmic space"/>
    <property type="evidence" value="ECO:0007669"/>
    <property type="project" value="UniProtKB-UniRule"/>
</dbReference>
<keyword evidence="1" id="KW-0175">Coiled coil</keyword>
<dbReference type="HAMAP" id="MF_02066">
    <property type="entry name" value="CpoB"/>
    <property type="match status" value="1"/>
</dbReference>